<feature type="compositionally biased region" description="Basic and acidic residues" evidence="2">
    <location>
        <begin position="462"/>
        <end position="477"/>
    </location>
</feature>
<evidence type="ECO:0000256" key="1">
    <source>
        <dbReference type="PROSITE-ProRule" id="PRU00339"/>
    </source>
</evidence>
<evidence type="ECO:0000313" key="5">
    <source>
        <dbReference type="Proteomes" id="UP001310387"/>
    </source>
</evidence>
<dbReference type="InterPro" id="IPR019734">
    <property type="entry name" value="TPR_rpt"/>
</dbReference>
<gene>
    <name evidence="4" type="ORF">V5O49_12440</name>
</gene>
<reference evidence="4" key="2">
    <citation type="submission" date="2024-02" db="EMBL/GenBank/DDBJ databases">
        <authorList>
            <person name="Prathaban M."/>
            <person name="Mythili R."/>
            <person name="Sharmila Devi N."/>
            <person name="Sobanaa M."/>
            <person name="Prathiviraj R."/>
            <person name="Selvin J."/>
        </authorList>
    </citation>
    <scope>NUCLEOTIDE SEQUENCE</scope>
    <source>
        <strain evidence="4">MP1014</strain>
    </source>
</reference>
<sequence>MSPLDPALHGAWVVDLRVRALVGEASCTYGLSGDLDGARRLVAEALVVAEAGGHHELSAVAHGQDGLLLLRSGDARGAAAAFDRALSAADPENHRDLAVLHINRGAAAGELRDLDADLRHHQIALHHARLDGNDRYAAFALFNIGFAYYLRGDFHRALRNMEESSALQPEGPDGWSEVGRAQVLLDAGLVTEAEKVLADSADMLSAEDLTGEMADALLARARCAILLRRPEEALRWAGRSRRAFARVGNDSWALAARITALEARLALDRERGTARRTTLRRRRDDALTLASEGGDESAAPSREAAVAARLLAAEWSLLAGDHDRAAEIVGEVPRLGSSPLPLRIHHESVRAQVAFAGGDRRRGLLAVRRGHRVLADHRARLGSVDTVTAAAAHGTRIARVDVEAALATRRPWAVFDALERGRAAYAGAARVRPPDDEQLAELLTMARAAAEDARELATSTDPGDRARAAKRSADAHRLQQRARRRSWQLAGTGDRTIPEPTTARDLIRDLRAACSDAVVVSYLLTERVTAVRLDATGARLVELGSSAEAAELARRVRQDVDVLANGLIPAPMREVAATSARRSLERLDDLLLGPLEVHGPLHVAARDGLLAVPWASLPSRAGIATSVDSWVARYEPVDGGDRARAARALVVAGPGLAAADDEARLVAEEWVAADPRTGERATCAAVRESLADVQVVHLAAHGVHEPDNPLFSFVRLADGPLYAHELDGVNLRGTVVVLSACEVGRASVRLGGEPLGLTSVLLRLGARAVVAAVAPLRDEVAARVMPRLHSALRDGREPATALALAVAPEPEPVPLVCFGPLAVERDVQETTATV</sequence>
<dbReference type="PROSITE" id="PS50005">
    <property type="entry name" value="TPR"/>
    <property type="match status" value="1"/>
</dbReference>
<comment type="caution">
    <text evidence="4">The sequence shown here is derived from an EMBL/GenBank/DDBJ whole genome shotgun (WGS) entry which is preliminary data.</text>
</comment>
<evidence type="ECO:0000256" key="2">
    <source>
        <dbReference type="SAM" id="MobiDB-lite"/>
    </source>
</evidence>
<feature type="repeat" description="TPR" evidence="1">
    <location>
        <begin position="138"/>
        <end position="171"/>
    </location>
</feature>
<feature type="region of interest" description="Disordered" evidence="2">
    <location>
        <begin position="454"/>
        <end position="500"/>
    </location>
</feature>
<dbReference type="Pfam" id="PF12770">
    <property type="entry name" value="CHAT"/>
    <property type="match status" value="1"/>
</dbReference>
<keyword evidence="1" id="KW-0802">TPR repeat</keyword>
<name>A0ABU7Z983_9MICO</name>
<dbReference type="SMART" id="SM00028">
    <property type="entry name" value="TPR"/>
    <property type="match status" value="4"/>
</dbReference>
<feature type="domain" description="CHAT" evidence="3">
    <location>
        <begin position="582"/>
        <end position="804"/>
    </location>
</feature>
<keyword evidence="5" id="KW-1185">Reference proteome</keyword>
<dbReference type="Proteomes" id="UP001310387">
    <property type="component" value="Unassembled WGS sequence"/>
</dbReference>
<dbReference type="Gene3D" id="1.25.40.10">
    <property type="entry name" value="Tetratricopeptide repeat domain"/>
    <property type="match status" value="1"/>
</dbReference>
<evidence type="ECO:0000259" key="3">
    <source>
        <dbReference type="Pfam" id="PF12770"/>
    </source>
</evidence>
<dbReference type="EMBL" id="JBAGLP010000118">
    <property type="protein sequence ID" value="MEG3615937.1"/>
    <property type="molecule type" value="Genomic_DNA"/>
</dbReference>
<reference evidence="4" key="1">
    <citation type="journal article" date="2024" name="Antonie Van Leeuwenhoek">
        <title>Isoptericola haloaureus sp. nov., a dimorphic actinobacterium isolated from mangrove sediments of southeast India, implicating biosaline agricultural significance through nitrogen fixation and salt tolerance genes.</title>
        <authorList>
            <person name="Prathaban M."/>
            <person name="Prathiviraj R."/>
            <person name="Ravichandran M."/>
            <person name="Natarajan S.D."/>
            <person name="Sobanaa M."/>
            <person name="Hari Krishna Kumar S."/>
            <person name="Chandrasekar V."/>
            <person name="Selvin J."/>
        </authorList>
    </citation>
    <scope>NUCLEOTIDE SEQUENCE</scope>
    <source>
        <strain evidence="4">MP1014</strain>
    </source>
</reference>
<dbReference type="RefSeq" id="WP_332902486.1">
    <property type="nucleotide sequence ID" value="NZ_JBAGLP010000118.1"/>
</dbReference>
<protein>
    <submittedName>
        <fullName evidence="4">CHAT domain-containing protein</fullName>
    </submittedName>
</protein>
<evidence type="ECO:0000313" key="4">
    <source>
        <dbReference type="EMBL" id="MEG3615937.1"/>
    </source>
</evidence>
<accession>A0ABU7Z983</accession>
<dbReference type="InterPro" id="IPR024983">
    <property type="entry name" value="CHAT_dom"/>
</dbReference>
<proteinExistence type="predicted"/>
<organism evidence="4 5">
    <name type="scientific">Isoptericola haloaureus</name>
    <dbReference type="NCBI Taxonomy" id="1542902"/>
    <lineage>
        <taxon>Bacteria</taxon>
        <taxon>Bacillati</taxon>
        <taxon>Actinomycetota</taxon>
        <taxon>Actinomycetes</taxon>
        <taxon>Micrococcales</taxon>
        <taxon>Promicromonosporaceae</taxon>
        <taxon>Isoptericola</taxon>
    </lineage>
</organism>
<dbReference type="SUPFAM" id="SSF48452">
    <property type="entry name" value="TPR-like"/>
    <property type="match status" value="1"/>
</dbReference>
<dbReference type="InterPro" id="IPR011990">
    <property type="entry name" value="TPR-like_helical_dom_sf"/>
</dbReference>